<keyword evidence="2" id="KW-1185">Reference proteome</keyword>
<dbReference type="InterPro" id="IPR058376">
    <property type="entry name" value="DUF8063"/>
</dbReference>
<comment type="caution">
    <text evidence="1">The sequence shown here is derived from an EMBL/GenBank/DDBJ whole genome shotgun (WGS) entry which is preliminary data.</text>
</comment>
<evidence type="ECO:0000313" key="1">
    <source>
        <dbReference type="EMBL" id="ELZ08502.1"/>
    </source>
</evidence>
<dbReference type="RefSeq" id="WP_007703931.1">
    <property type="nucleotide sequence ID" value="NZ_AOIQ01000021.1"/>
</dbReference>
<reference evidence="1 2" key="1">
    <citation type="journal article" date="2014" name="PLoS Genet.">
        <title>Phylogenetically driven sequencing of extremely halophilic archaea reveals strategies for static and dynamic osmo-response.</title>
        <authorList>
            <person name="Becker E.A."/>
            <person name="Seitzer P.M."/>
            <person name="Tritt A."/>
            <person name="Larsen D."/>
            <person name="Krusor M."/>
            <person name="Yao A.I."/>
            <person name="Wu D."/>
            <person name="Madern D."/>
            <person name="Eisen J.A."/>
            <person name="Darling A.E."/>
            <person name="Facciotti M.T."/>
        </authorList>
    </citation>
    <scope>NUCLEOTIDE SEQUENCE [LARGE SCALE GENOMIC DNA]</scope>
    <source>
        <strain evidence="1 2">JCM 14624</strain>
    </source>
</reference>
<dbReference type="Pfam" id="PF26259">
    <property type="entry name" value="DUF8063"/>
    <property type="match status" value="1"/>
</dbReference>
<protein>
    <submittedName>
        <fullName evidence="1">Uncharacterized protein</fullName>
    </submittedName>
</protein>
<dbReference type="Proteomes" id="UP000011560">
    <property type="component" value="Unassembled WGS sequence"/>
</dbReference>
<sequence>MRRLIVLALSVALLLPIATGAVAAQNESETSEIVLEIDEDVRVTDVEWGDTVEVTLESTTPSTTRVTISDISPINSAGAHQIDQERVTLRGEERVTVEITLADPSNPQLSLATSNGAALLVNSGDSNFDPFEGVPATWGLIRLGVASAAGGGVVGFAIIGWSAVADRHDTDELVKP</sequence>
<evidence type="ECO:0000313" key="2">
    <source>
        <dbReference type="Proteomes" id="UP000011560"/>
    </source>
</evidence>
<gene>
    <name evidence="1" type="ORF">C479_14223</name>
</gene>
<name>M0BDG6_9EURY</name>
<accession>M0BDG6</accession>
<dbReference type="PATRIC" id="fig|1227490.4.peg.2886"/>
<dbReference type="EMBL" id="AOIQ01000021">
    <property type="protein sequence ID" value="ELZ08502.1"/>
    <property type="molecule type" value="Genomic_DNA"/>
</dbReference>
<dbReference type="STRING" id="1227490.C479_14223"/>
<proteinExistence type="predicted"/>
<dbReference type="AlphaFoldDB" id="M0BDG6"/>
<organism evidence="1 2">
    <name type="scientific">Halovivax asiaticus JCM 14624</name>
    <dbReference type="NCBI Taxonomy" id="1227490"/>
    <lineage>
        <taxon>Archaea</taxon>
        <taxon>Methanobacteriati</taxon>
        <taxon>Methanobacteriota</taxon>
        <taxon>Stenosarchaea group</taxon>
        <taxon>Halobacteria</taxon>
        <taxon>Halobacteriales</taxon>
        <taxon>Natrialbaceae</taxon>
        <taxon>Halovivax</taxon>
    </lineage>
</organism>